<evidence type="ECO:0000256" key="2">
    <source>
        <dbReference type="ARBA" id="ARBA00022618"/>
    </source>
</evidence>
<reference evidence="14 16" key="2">
    <citation type="submission" date="2020-07" db="EMBL/GenBank/DDBJ databases">
        <title>Sequencing the genomes of 1000 actinobacteria strains.</title>
        <authorList>
            <person name="Klenk H.-P."/>
        </authorList>
    </citation>
    <scope>NUCLEOTIDE SEQUENCE [LARGE SCALE GENOMIC DNA]</scope>
    <source>
        <strain evidence="14 16">DSM 10309</strain>
    </source>
</reference>
<dbReference type="GO" id="GO:0051301">
    <property type="term" value="P:cell division"/>
    <property type="evidence" value="ECO:0007669"/>
    <property type="project" value="UniProtKB-KW"/>
</dbReference>
<evidence type="ECO:0000313" key="13">
    <source>
        <dbReference type="EMBL" id="GEK82040.1"/>
    </source>
</evidence>
<dbReference type="UniPathway" id="UPA00219"/>
<evidence type="ECO:0000313" key="16">
    <source>
        <dbReference type="Proteomes" id="UP000522688"/>
    </source>
</evidence>
<dbReference type="InterPro" id="IPR007235">
    <property type="entry name" value="Glyco_trans_28_C"/>
</dbReference>
<keyword evidence="2 10" id="KW-0132">Cell division</keyword>
<comment type="pathway">
    <text evidence="10">Cell wall biogenesis; peptidoglycan biosynthesis.</text>
</comment>
<protein>
    <recommendedName>
        <fullName evidence="10">UDP-N-acetylglucosamine--N-acetylmuramyl-(pentapeptide) pyrophosphoryl-undecaprenol N-acetylglucosamine transferase</fullName>
        <ecNumber evidence="10">2.4.1.227</ecNumber>
    </recommendedName>
    <alternativeName>
        <fullName evidence="10">Undecaprenyl-PP-MurNAc-pentapeptide-UDPGlcNAc GlcNAc transferase</fullName>
    </alternativeName>
</protein>
<feature type="binding site" evidence="10">
    <location>
        <position position="125"/>
    </location>
    <ligand>
        <name>UDP-N-acetyl-alpha-D-glucosamine</name>
        <dbReference type="ChEBI" id="CHEBI:57705"/>
    </ligand>
</feature>
<evidence type="ECO:0000256" key="8">
    <source>
        <dbReference type="ARBA" id="ARBA00023306"/>
    </source>
</evidence>
<comment type="caution">
    <text evidence="10">Lacks conserved residue(s) required for the propagation of feature annotation.</text>
</comment>
<dbReference type="RefSeq" id="WP_146852327.1">
    <property type="nucleotide sequence ID" value="NZ_BAAAHR010000002.1"/>
</dbReference>
<dbReference type="Pfam" id="PF04101">
    <property type="entry name" value="Glyco_tran_28_C"/>
    <property type="match status" value="1"/>
</dbReference>
<dbReference type="GO" id="GO:0005886">
    <property type="term" value="C:plasma membrane"/>
    <property type="evidence" value="ECO:0007669"/>
    <property type="project" value="UniProtKB-SubCell"/>
</dbReference>
<evidence type="ECO:0000313" key="14">
    <source>
        <dbReference type="EMBL" id="MBA8813001.1"/>
    </source>
</evidence>
<comment type="subcellular location">
    <subcellularLocation>
        <location evidence="10">Cell membrane</location>
        <topology evidence="10">Peripheral membrane protein</topology>
        <orientation evidence="10">Cytoplasmic side</orientation>
    </subcellularLocation>
</comment>
<feature type="domain" description="Glycosyltransferase family 28 N-terminal" evidence="11">
    <location>
        <begin position="5"/>
        <end position="137"/>
    </location>
</feature>
<dbReference type="GO" id="GO:0008360">
    <property type="term" value="P:regulation of cell shape"/>
    <property type="evidence" value="ECO:0007669"/>
    <property type="project" value="UniProtKB-KW"/>
</dbReference>
<keyword evidence="5 10" id="KW-0133">Cell shape</keyword>
<comment type="caution">
    <text evidence="14">The sequence shown here is derived from an EMBL/GenBank/DDBJ whole genome shotgun (WGS) entry which is preliminary data.</text>
</comment>
<dbReference type="EC" id="2.4.1.227" evidence="10"/>
<keyword evidence="4 10" id="KW-0808">Transferase</keyword>
<sequence>MTTYLLAGGGTAGHVNPLLAVADRLRRREPDAVILVLGTAEGLEARLVPQRGYELLTVARLPFPRKPSAAALRFPSKLVGAVSGVRAILDEHDVDVVVGFGGYASAPAYMAAWRSKVPIVVHEANAKPGIANVLGSYLTRHVGTVFRSTSMRHGRQVGMPLRDEIETLDRPARRGEAMAELGLDPAKPTLLVTGGSSGARRLNETMSAAAATVIGAGWQILHITGAKSDLTSTDLPDHHLLRYCDRMDLALSAADFVVSRAGSATVSELTALGLPAALVPYPVGNGEQRHNATDVVGAGGAVLVDDAAFTPEWVASTLVPLLLDRSRVADMAVQAATVGVLDGTDRTVDLVIDAARTSPSGHTPTNDERS</sequence>
<feature type="domain" description="Glycosyl transferase family 28 C-terminal" evidence="12">
    <location>
        <begin position="189"/>
        <end position="343"/>
    </location>
</feature>
<feature type="binding site" evidence="10">
    <location>
        <position position="162"/>
    </location>
    <ligand>
        <name>UDP-N-acetyl-alpha-D-glucosamine</name>
        <dbReference type="ChEBI" id="CHEBI:57705"/>
    </ligand>
</feature>
<proteinExistence type="inferred from homology"/>
<dbReference type="EMBL" id="JACGWW010000001">
    <property type="protein sequence ID" value="MBA8813001.1"/>
    <property type="molecule type" value="Genomic_DNA"/>
</dbReference>
<dbReference type="GO" id="GO:0050511">
    <property type="term" value="F:undecaprenyldiphospho-muramoylpentapeptide beta-N-acetylglucosaminyltransferase activity"/>
    <property type="evidence" value="ECO:0007669"/>
    <property type="project" value="UniProtKB-UniRule"/>
</dbReference>
<gene>
    <name evidence="10 13" type="primary">murG</name>
    <name evidence="14" type="ORF">FB463_001225</name>
    <name evidence="13" type="ORF">FFA01_03490</name>
</gene>
<dbReference type="Pfam" id="PF03033">
    <property type="entry name" value="Glyco_transf_28"/>
    <property type="match status" value="1"/>
</dbReference>
<evidence type="ECO:0000259" key="12">
    <source>
        <dbReference type="Pfam" id="PF04101"/>
    </source>
</evidence>
<keyword evidence="8 10" id="KW-0131">Cell cycle</keyword>
<organism evidence="14 16">
    <name type="scientific">Frigoribacterium faeni</name>
    <dbReference type="NCBI Taxonomy" id="145483"/>
    <lineage>
        <taxon>Bacteria</taxon>
        <taxon>Bacillati</taxon>
        <taxon>Actinomycetota</taxon>
        <taxon>Actinomycetes</taxon>
        <taxon>Micrococcales</taxon>
        <taxon>Microbacteriaceae</taxon>
        <taxon>Frigoribacterium</taxon>
    </lineage>
</organism>
<evidence type="ECO:0000256" key="4">
    <source>
        <dbReference type="ARBA" id="ARBA00022679"/>
    </source>
</evidence>
<dbReference type="GO" id="GO:0071555">
    <property type="term" value="P:cell wall organization"/>
    <property type="evidence" value="ECO:0007669"/>
    <property type="project" value="UniProtKB-KW"/>
</dbReference>
<dbReference type="HAMAP" id="MF_00033">
    <property type="entry name" value="MurG"/>
    <property type="match status" value="1"/>
</dbReference>
<dbReference type="Proteomes" id="UP000321154">
    <property type="component" value="Unassembled WGS sequence"/>
</dbReference>
<feature type="binding site" evidence="10">
    <location>
        <position position="196"/>
    </location>
    <ligand>
        <name>UDP-N-acetyl-alpha-D-glucosamine</name>
        <dbReference type="ChEBI" id="CHEBI:57705"/>
    </ligand>
</feature>
<keyword evidence="6 10" id="KW-0573">Peptidoglycan synthesis</keyword>
<dbReference type="Gene3D" id="3.40.50.2000">
    <property type="entry name" value="Glycogen Phosphorylase B"/>
    <property type="match status" value="2"/>
</dbReference>
<dbReference type="OrthoDB" id="9808936at2"/>
<dbReference type="EMBL" id="BJUV01000002">
    <property type="protein sequence ID" value="GEK82040.1"/>
    <property type="molecule type" value="Genomic_DNA"/>
</dbReference>
<evidence type="ECO:0000256" key="3">
    <source>
        <dbReference type="ARBA" id="ARBA00022676"/>
    </source>
</evidence>
<comment type="function">
    <text evidence="10">Cell wall formation. Catalyzes the transfer of a GlcNAc subunit on undecaprenyl-pyrophosphoryl-MurNAc-pentapeptide (lipid intermediate I) to form undecaprenyl-pyrophosphoryl-MurNAc-(pentapeptide)GlcNAc (lipid intermediate II).</text>
</comment>
<evidence type="ECO:0000313" key="15">
    <source>
        <dbReference type="Proteomes" id="UP000321154"/>
    </source>
</evidence>
<dbReference type="PANTHER" id="PTHR21015:SF22">
    <property type="entry name" value="GLYCOSYLTRANSFERASE"/>
    <property type="match status" value="1"/>
</dbReference>
<evidence type="ECO:0000256" key="6">
    <source>
        <dbReference type="ARBA" id="ARBA00022984"/>
    </source>
</evidence>
<evidence type="ECO:0000256" key="7">
    <source>
        <dbReference type="ARBA" id="ARBA00023136"/>
    </source>
</evidence>
<evidence type="ECO:0000256" key="9">
    <source>
        <dbReference type="ARBA" id="ARBA00023316"/>
    </source>
</evidence>
<dbReference type="PANTHER" id="PTHR21015">
    <property type="entry name" value="UDP-N-ACETYLGLUCOSAMINE--N-ACETYLMURAMYL-(PENTAPEPTIDE) PYROPHOSPHORYL-UNDECAPRENOL N-ACETYLGLUCOSAMINE TRANSFERASE 1"/>
    <property type="match status" value="1"/>
</dbReference>
<dbReference type="SUPFAM" id="SSF53756">
    <property type="entry name" value="UDP-Glycosyltransferase/glycogen phosphorylase"/>
    <property type="match status" value="1"/>
</dbReference>
<dbReference type="AlphaFoldDB" id="A0A7W3JHQ7"/>
<evidence type="ECO:0000259" key="11">
    <source>
        <dbReference type="Pfam" id="PF03033"/>
    </source>
</evidence>
<dbReference type="Proteomes" id="UP000522688">
    <property type="component" value="Unassembled WGS sequence"/>
</dbReference>
<keyword evidence="3 10" id="KW-0328">Glycosyltransferase</keyword>
<comment type="catalytic activity">
    <reaction evidence="10">
        <text>di-trans,octa-cis-undecaprenyl diphospho-N-acetyl-alpha-D-muramoyl-L-alanyl-D-glutamyl-meso-2,6-diaminopimeloyl-D-alanyl-D-alanine + UDP-N-acetyl-alpha-D-glucosamine = di-trans,octa-cis-undecaprenyl diphospho-[N-acetyl-alpha-D-glucosaminyl-(1-&gt;4)]-N-acetyl-alpha-D-muramoyl-L-alanyl-D-glutamyl-meso-2,6-diaminopimeloyl-D-alanyl-D-alanine + UDP + H(+)</text>
        <dbReference type="Rhea" id="RHEA:31227"/>
        <dbReference type="ChEBI" id="CHEBI:15378"/>
        <dbReference type="ChEBI" id="CHEBI:57705"/>
        <dbReference type="ChEBI" id="CHEBI:58223"/>
        <dbReference type="ChEBI" id="CHEBI:61387"/>
        <dbReference type="ChEBI" id="CHEBI:61388"/>
        <dbReference type="EC" id="2.4.1.227"/>
    </reaction>
</comment>
<comment type="similarity">
    <text evidence="10">Belongs to the glycosyltransferase 28 family. MurG subfamily.</text>
</comment>
<feature type="binding site" evidence="10">
    <location>
        <begin position="11"/>
        <end position="13"/>
    </location>
    <ligand>
        <name>UDP-N-acetyl-alpha-D-glucosamine</name>
        <dbReference type="ChEBI" id="CHEBI:57705"/>
    </ligand>
</feature>
<accession>A0A7W3JHQ7</accession>
<dbReference type="InterPro" id="IPR004276">
    <property type="entry name" value="GlycoTrans_28_N"/>
</dbReference>
<name>A0A7W3JHQ7_9MICO</name>
<feature type="binding site" evidence="10">
    <location>
        <position position="288"/>
    </location>
    <ligand>
        <name>UDP-N-acetyl-alpha-D-glucosamine</name>
        <dbReference type="ChEBI" id="CHEBI:57705"/>
    </ligand>
</feature>
<dbReference type="GO" id="GO:0009252">
    <property type="term" value="P:peptidoglycan biosynthetic process"/>
    <property type="evidence" value="ECO:0007669"/>
    <property type="project" value="UniProtKB-UniRule"/>
</dbReference>
<keyword evidence="15" id="KW-1185">Reference proteome</keyword>
<dbReference type="CDD" id="cd03785">
    <property type="entry name" value="GT28_MurG"/>
    <property type="match status" value="1"/>
</dbReference>
<evidence type="ECO:0000256" key="10">
    <source>
        <dbReference type="HAMAP-Rule" id="MF_00033"/>
    </source>
</evidence>
<evidence type="ECO:0000256" key="1">
    <source>
        <dbReference type="ARBA" id="ARBA00022475"/>
    </source>
</evidence>
<evidence type="ECO:0000256" key="5">
    <source>
        <dbReference type="ARBA" id="ARBA00022960"/>
    </source>
</evidence>
<dbReference type="InterPro" id="IPR006009">
    <property type="entry name" value="GlcNAc_MurG"/>
</dbReference>
<dbReference type="GO" id="GO:0005975">
    <property type="term" value="P:carbohydrate metabolic process"/>
    <property type="evidence" value="ECO:0007669"/>
    <property type="project" value="InterPro"/>
</dbReference>
<reference evidence="13 15" key="1">
    <citation type="submission" date="2019-07" db="EMBL/GenBank/DDBJ databases">
        <title>Whole genome shotgun sequence of Frigoribacterium faeni NBRC 103066.</title>
        <authorList>
            <person name="Hosoyama A."/>
            <person name="Uohara A."/>
            <person name="Ohji S."/>
            <person name="Ichikawa N."/>
        </authorList>
    </citation>
    <scope>NUCLEOTIDE SEQUENCE [LARGE SCALE GENOMIC DNA]</scope>
    <source>
        <strain evidence="13 15">NBRC 103066</strain>
    </source>
</reference>
<keyword evidence="9 10" id="KW-0961">Cell wall biogenesis/degradation</keyword>
<keyword evidence="1 10" id="KW-1003">Cell membrane</keyword>
<keyword evidence="7 10" id="KW-0472">Membrane</keyword>